<proteinExistence type="predicted"/>
<reference evidence="1 2" key="1">
    <citation type="journal article" date="2017" name="Curr. Biol.">
        <title>The Evolution of Venom by Co-option of Single-Copy Genes.</title>
        <authorList>
            <person name="Martinson E.O."/>
            <person name="Mrinalini"/>
            <person name="Kelkar Y.D."/>
            <person name="Chang C.H."/>
            <person name="Werren J.H."/>
        </authorList>
    </citation>
    <scope>NUCLEOTIDE SEQUENCE [LARGE SCALE GENOMIC DNA]</scope>
    <source>
        <strain evidence="1 2">Alberta</strain>
        <tissue evidence="1">Whole body</tissue>
    </source>
</reference>
<dbReference type="AlphaFoldDB" id="A0A232FLC4"/>
<gene>
    <name evidence="1" type="ORF">TSAR_006344</name>
</gene>
<accession>A0A232FLC4</accession>
<name>A0A232FLC4_9HYME</name>
<sequence length="123" mass="14621">MEEVGDQALIKLMYECKRGAELAEIKDRLERGIRIKLEQEIQRDWEKIEKSNYCPEYKNWKDDLGKERYWENKEISGFVKEQWARMRYGNIGYLGKKRKLRVTFGAVSKREKKNRGGIDKGSG</sequence>
<dbReference type="Proteomes" id="UP000215335">
    <property type="component" value="Unassembled WGS sequence"/>
</dbReference>
<dbReference type="EMBL" id="NNAY01000069">
    <property type="protein sequence ID" value="OXU31310.1"/>
    <property type="molecule type" value="Genomic_DNA"/>
</dbReference>
<comment type="caution">
    <text evidence="1">The sequence shown here is derived from an EMBL/GenBank/DDBJ whole genome shotgun (WGS) entry which is preliminary data.</text>
</comment>
<evidence type="ECO:0000313" key="2">
    <source>
        <dbReference type="Proteomes" id="UP000215335"/>
    </source>
</evidence>
<evidence type="ECO:0000313" key="1">
    <source>
        <dbReference type="EMBL" id="OXU31310.1"/>
    </source>
</evidence>
<organism evidence="1 2">
    <name type="scientific">Trichomalopsis sarcophagae</name>
    <dbReference type="NCBI Taxonomy" id="543379"/>
    <lineage>
        <taxon>Eukaryota</taxon>
        <taxon>Metazoa</taxon>
        <taxon>Ecdysozoa</taxon>
        <taxon>Arthropoda</taxon>
        <taxon>Hexapoda</taxon>
        <taxon>Insecta</taxon>
        <taxon>Pterygota</taxon>
        <taxon>Neoptera</taxon>
        <taxon>Endopterygota</taxon>
        <taxon>Hymenoptera</taxon>
        <taxon>Apocrita</taxon>
        <taxon>Proctotrupomorpha</taxon>
        <taxon>Chalcidoidea</taxon>
        <taxon>Pteromalidae</taxon>
        <taxon>Pteromalinae</taxon>
        <taxon>Trichomalopsis</taxon>
    </lineage>
</organism>
<protein>
    <submittedName>
        <fullName evidence="1">Uncharacterized protein</fullName>
    </submittedName>
</protein>
<keyword evidence="2" id="KW-1185">Reference proteome</keyword>
<dbReference type="STRING" id="543379.A0A232FLC4"/>